<evidence type="ECO:0000259" key="8">
    <source>
        <dbReference type="PROSITE" id="PS50071"/>
    </source>
</evidence>
<proteinExistence type="inferred from homology"/>
<organism evidence="10 11">
    <name type="scientific">Pristionchus mayeri</name>
    <dbReference type="NCBI Taxonomy" id="1317129"/>
    <lineage>
        <taxon>Eukaryota</taxon>
        <taxon>Metazoa</taxon>
        <taxon>Ecdysozoa</taxon>
        <taxon>Nematoda</taxon>
        <taxon>Chromadorea</taxon>
        <taxon>Rhabditida</taxon>
        <taxon>Rhabditina</taxon>
        <taxon>Diplogasteromorpha</taxon>
        <taxon>Diplogasteroidea</taxon>
        <taxon>Neodiplogasteridae</taxon>
        <taxon>Pristionchus</taxon>
    </lineage>
</organism>
<dbReference type="Pfam" id="PF03792">
    <property type="entry name" value="PBC"/>
    <property type="match status" value="1"/>
</dbReference>
<comment type="subcellular location">
    <subcellularLocation>
        <location evidence="1 6">Nucleus</location>
    </subcellularLocation>
</comment>
<evidence type="ECO:0000313" key="10">
    <source>
        <dbReference type="EMBL" id="GMR61461.1"/>
    </source>
</evidence>
<feature type="DNA-binding region" description="Homeobox" evidence="6">
    <location>
        <begin position="136"/>
        <end position="198"/>
    </location>
</feature>
<reference evidence="11" key="1">
    <citation type="submission" date="2022-10" db="EMBL/GenBank/DDBJ databases">
        <title>Genome assembly of Pristionchus species.</title>
        <authorList>
            <person name="Yoshida K."/>
            <person name="Sommer R.J."/>
        </authorList>
    </citation>
    <scope>NUCLEOTIDE SEQUENCE [LARGE SCALE GENOMIC DNA]</scope>
    <source>
        <strain evidence="11">RS5460</strain>
    </source>
</reference>
<dbReference type="InterPro" id="IPR017970">
    <property type="entry name" value="Homeobox_CS"/>
</dbReference>
<keyword evidence="3 6" id="KW-0238">DNA-binding</keyword>
<feature type="domain" description="PBC" evidence="9">
    <location>
        <begin position="1"/>
        <end position="135"/>
    </location>
</feature>
<evidence type="ECO:0008006" key="12">
    <source>
        <dbReference type="Google" id="ProtNLM"/>
    </source>
</evidence>
<dbReference type="AlphaFoldDB" id="A0AAN5DDF4"/>
<protein>
    <recommendedName>
        <fullName evidence="12">Homeobox domain-containing protein</fullName>
    </recommendedName>
</protein>
<dbReference type="GO" id="GO:0005634">
    <property type="term" value="C:nucleus"/>
    <property type="evidence" value="ECO:0007669"/>
    <property type="project" value="UniProtKB-SubCell"/>
</dbReference>
<evidence type="ECO:0000313" key="11">
    <source>
        <dbReference type="Proteomes" id="UP001328107"/>
    </source>
</evidence>
<feature type="non-terminal residue" evidence="10">
    <location>
        <position position="1"/>
    </location>
</feature>
<dbReference type="GO" id="GO:0000987">
    <property type="term" value="F:cis-regulatory region sequence-specific DNA binding"/>
    <property type="evidence" value="ECO:0007669"/>
    <property type="project" value="UniProtKB-ARBA"/>
</dbReference>
<feature type="non-terminal residue" evidence="10">
    <location>
        <position position="228"/>
    </location>
</feature>
<dbReference type="PROSITE" id="PS00027">
    <property type="entry name" value="HOMEOBOX_1"/>
    <property type="match status" value="1"/>
</dbReference>
<comment type="similarity">
    <text evidence="2">Belongs to the TALE/PBX homeobox family.</text>
</comment>
<dbReference type="InterPro" id="IPR005542">
    <property type="entry name" value="PBX_PBC_dom"/>
</dbReference>
<evidence type="ECO:0000256" key="3">
    <source>
        <dbReference type="ARBA" id="ARBA00023125"/>
    </source>
</evidence>
<evidence type="ECO:0000259" key="9">
    <source>
        <dbReference type="PROSITE" id="PS51978"/>
    </source>
</evidence>
<gene>
    <name evidence="10" type="ORF">PMAYCL1PPCAC_31656</name>
</gene>
<evidence type="ECO:0000256" key="5">
    <source>
        <dbReference type="ARBA" id="ARBA00023242"/>
    </source>
</evidence>
<evidence type="ECO:0000256" key="1">
    <source>
        <dbReference type="ARBA" id="ARBA00004123"/>
    </source>
</evidence>
<evidence type="ECO:0000256" key="2">
    <source>
        <dbReference type="ARBA" id="ARBA00007601"/>
    </source>
</evidence>
<evidence type="ECO:0000256" key="7">
    <source>
        <dbReference type="SAM" id="MobiDB-lite"/>
    </source>
</evidence>
<dbReference type="EMBL" id="BTRK01000006">
    <property type="protein sequence ID" value="GMR61461.1"/>
    <property type="molecule type" value="Genomic_DNA"/>
</dbReference>
<comment type="caution">
    <text evidence="10">The sequence shown here is derived from an EMBL/GenBank/DDBJ whole genome shotgun (WGS) entry which is preliminary data.</text>
</comment>
<dbReference type="Gene3D" id="1.10.10.60">
    <property type="entry name" value="Homeodomain-like"/>
    <property type="match status" value="1"/>
</dbReference>
<evidence type="ECO:0000256" key="6">
    <source>
        <dbReference type="PROSITE-ProRule" id="PRU00108"/>
    </source>
</evidence>
<dbReference type="CDD" id="cd00086">
    <property type="entry name" value="homeodomain"/>
    <property type="match status" value="1"/>
</dbReference>
<dbReference type="InterPro" id="IPR009057">
    <property type="entry name" value="Homeodomain-like_sf"/>
</dbReference>
<dbReference type="Pfam" id="PF05920">
    <property type="entry name" value="Homeobox_KN"/>
    <property type="match status" value="1"/>
</dbReference>
<keyword evidence="4 6" id="KW-0371">Homeobox</keyword>
<sequence length="228" mass="26251">IAPLLEERAEDIKKSNGCSEKLDNMLFDCLAGADLGPPSPEPGEAATVNDAQYKFQLQAIKIKHTDMLEELEQSSSHSERVIDNMVELQIPFRPISKTDHQRMKDTATSRYSAVEECIKKSTVNAVMLINNKCLDARRRRRNFTKETTEILTEWFNEHINHPYPTDEEKNDLAFQCNISVQQITNWFGNRRVRQKRQADRPLQPSSMPKKKGAHPPMPKNRNHLKGNR</sequence>
<dbReference type="InterPro" id="IPR050224">
    <property type="entry name" value="TALE_homeobox"/>
</dbReference>
<dbReference type="PROSITE" id="PS50071">
    <property type="entry name" value="HOMEOBOX_2"/>
    <property type="match status" value="1"/>
</dbReference>
<dbReference type="PANTHER" id="PTHR11850">
    <property type="entry name" value="HOMEOBOX PROTEIN TRANSCRIPTION FACTORS"/>
    <property type="match status" value="1"/>
</dbReference>
<dbReference type="SUPFAM" id="SSF46689">
    <property type="entry name" value="Homeodomain-like"/>
    <property type="match status" value="1"/>
</dbReference>
<name>A0AAN5DDF4_9BILA</name>
<evidence type="ECO:0000256" key="4">
    <source>
        <dbReference type="ARBA" id="ARBA00023155"/>
    </source>
</evidence>
<feature type="domain" description="Homeobox" evidence="8">
    <location>
        <begin position="134"/>
        <end position="197"/>
    </location>
</feature>
<dbReference type="Proteomes" id="UP001328107">
    <property type="component" value="Unassembled WGS sequence"/>
</dbReference>
<keyword evidence="5 6" id="KW-0539">Nucleus</keyword>
<feature type="region of interest" description="Disordered" evidence="7">
    <location>
        <begin position="188"/>
        <end position="228"/>
    </location>
</feature>
<keyword evidence="11" id="KW-1185">Reference proteome</keyword>
<dbReference type="InterPro" id="IPR008422">
    <property type="entry name" value="KN_HD"/>
</dbReference>
<dbReference type="GO" id="GO:0000981">
    <property type="term" value="F:DNA-binding transcription factor activity, RNA polymerase II-specific"/>
    <property type="evidence" value="ECO:0007669"/>
    <property type="project" value="InterPro"/>
</dbReference>
<accession>A0AAN5DDF4</accession>
<dbReference type="InterPro" id="IPR001356">
    <property type="entry name" value="HD"/>
</dbReference>
<dbReference type="SMART" id="SM00389">
    <property type="entry name" value="HOX"/>
    <property type="match status" value="1"/>
</dbReference>
<dbReference type="PROSITE" id="PS51978">
    <property type="entry name" value="PBC"/>
    <property type="match status" value="1"/>
</dbReference>